<evidence type="ECO:0000256" key="1">
    <source>
        <dbReference type="ARBA" id="ARBA00022441"/>
    </source>
</evidence>
<dbReference type="PANTHER" id="PTHR46375">
    <property type="entry name" value="KELCH REPEAT AND BTB DOMAIN-CONTAINING PROTEIN 13-RELATED"/>
    <property type="match status" value="1"/>
</dbReference>
<dbReference type="PANTHER" id="PTHR46375:SF3">
    <property type="entry name" value="KELCH REPEAT AND BTB DOMAIN-CONTAINING PROTEIN 13"/>
    <property type="match status" value="1"/>
</dbReference>
<dbReference type="AlphaFoldDB" id="A0AAW1ECH4"/>
<evidence type="ECO:0000313" key="2">
    <source>
        <dbReference type="EMBL" id="KAK9519843.1"/>
    </source>
</evidence>
<comment type="caution">
    <text evidence="2">The sequence shown here is derived from an EMBL/GenBank/DDBJ whole genome shotgun (WGS) entry which is preliminary data.</text>
</comment>
<sequence length="126" mass="14093">MISQMTCQRSGLGIVAYEDHVYAVGGFDGFVHHSSAEVYNPESNTWRQVSPMLTPRSSFGIEVLNNRIYVVGGDNTSYSYRKVECYDATTDEWTEAHPLNITRSGVSCCVLSGLPNMDEYITPHDF</sequence>
<dbReference type="Pfam" id="PF01344">
    <property type="entry name" value="Kelch_1"/>
    <property type="match status" value="2"/>
</dbReference>
<dbReference type="InterPro" id="IPR006652">
    <property type="entry name" value="Kelch_1"/>
</dbReference>
<dbReference type="InterPro" id="IPR015915">
    <property type="entry name" value="Kelch-typ_b-propeller"/>
</dbReference>
<gene>
    <name evidence="2" type="ORF">VZT92_022546</name>
</gene>
<dbReference type="Gene3D" id="2.120.10.80">
    <property type="entry name" value="Kelch-type beta propeller"/>
    <property type="match status" value="1"/>
</dbReference>
<reference evidence="2 3" key="1">
    <citation type="journal article" date="2024" name="Genome Biol. Evol.">
        <title>Chromosome-level genome assembly of the viviparous eelpout Zoarces viviparus.</title>
        <authorList>
            <person name="Fuhrmann N."/>
            <person name="Brasseur M.V."/>
            <person name="Bakowski C.E."/>
            <person name="Podsiadlowski L."/>
            <person name="Prost S."/>
            <person name="Krehenwinkel H."/>
            <person name="Mayer C."/>
        </authorList>
    </citation>
    <scope>NUCLEOTIDE SEQUENCE [LARGE SCALE GENOMIC DNA]</scope>
    <source>
        <strain evidence="2">NO-MEL_2022_Ind0_liver</strain>
    </source>
</reference>
<dbReference type="Proteomes" id="UP001488805">
    <property type="component" value="Unassembled WGS sequence"/>
</dbReference>
<accession>A0AAW1ECH4</accession>
<dbReference type="SUPFAM" id="SSF117281">
    <property type="entry name" value="Kelch motif"/>
    <property type="match status" value="1"/>
</dbReference>
<organism evidence="2 3">
    <name type="scientific">Zoarces viviparus</name>
    <name type="common">Viviparous eelpout</name>
    <name type="synonym">Blennius viviparus</name>
    <dbReference type="NCBI Taxonomy" id="48416"/>
    <lineage>
        <taxon>Eukaryota</taxon>
        <taxon>Metazoa</taxon>
        <taxon>Chordata</taxon>
        <taxon>Craniata</taxon>
        <taxon>Vertebrata</taxon>
        <taxon>Euteleostomi</taxon>
        <taxon>Actinopterygii</taxon>
        <taxon>Neopterygii</taxon>
        <taxon>Teleostei</taxon>
        <taxon>Neoteleostei</taxon>
        <taxon>Acanthomorphata</taxon>
        <taxon>Eupercaria</taxon>
        <taxon>Perciformes</taxon>
        <taxon>Cottioidei</taxon>
        <taxon>Zoarcales</taxon>
        <taxon>Zoarcidae</taxon>
        <taxon>Zoarcinae</taxon>
        <taxon>Zoarces</taxon>
    </lineage>
</organism>
<protein>
    <recommendedName>
        <fullName evidence="4">Kelch-like protein 10</fullName>
    </recommendedName>
</protein>
<proteinExistence type="predicted"/>
<evidence type="ECO:0000313" key="3">
    <source>
        <dbReference type="Proteomes" id="UP001488805"/>
    </source>
</evidence>
<name>A0AAW1ECH4_ZOAVI</name>
<dbReference type="EMBL" id="JBCEZU010000434">
    <property type="protein sequence ID" value="KAK9519843.1"/>
    <property type="molecule type" value="Genomic_DNA"/>
</dbReference>
<keyword evidence="1" id="KW-0880">Kelch repeat</keyword>
<dbReference type="SMART" id="SM00612">
    <property type="entry name" value="Kelch"/>
    <property type="match status" value="2"/>
</dbReference>
<evidence type="ECO:0008006" key="4">
    <source>
        <dbReference type="Google" id="ProtNLM"/>
    </source>
</evidence>
<keyword evidence="3" id="KW-1185">Reference proteome</keyword>
<dbReference type="InterPro" id="IPR052392">
    <property type="entry name" value="Kelch-BTB_domain-containing"/>
</dbReference>